<feature type="region of interest" description="Disordered" evidence="5">
    <location>
        <begin position="1"/>
        <end position="108"/>
    </location>
</feature>
<gene>
    <name evidence="7" type="ORF">ABN611_06655</name>
</gene>
<dbReference type="Pfam" id="PF04228">
    <property type="entry name" value="Zn_peptidase"/>
    <property type="match status" value="1"/>
</dbReference>
<feature type="compositionally biased region" description="Pro residues" evidence="5">
    <location>
        <begin position="7"/>
        <end position="69"/>
    </location>
</feature>
<evidence type="ECO:0000313" key="7">
    <source>
        <dbReference type="EMBL" id="XBV26099.1"/>
    </source>
</evidence>
<organism evidence="7">
    <name type="scientific">Kribbella sp. HUAS MG21</name>
    <dbReference type="NCBI Taxonomy" id="3160966"/>
    <lineage>
        <taxon>Bacteria</taxon>
        <taxon>Bacillati</taxon>
        <taxon>Actinomycetota</taxon>
        <taxon>Actinomycetes</taxon>
        <taxon>Propionibacteriales</taxon>
        <taxon>Kribbellaceae</taxon>
        <taxon>Kribbella</taxon>
    </lineage>
</organism>
<evidence type="ECO:0000256" key="2">
    <source>
        <dbReference type="ARBA" id="ARBA00022692"/>
    </source>
</evidence>
<comment type="subcellular location">
    <subcellularLocation>
        <location evidence="1">Membrane</location>
        <topology evidence="1">Single-pass membrane protein</topology>
    </subcellularLocation>
</comment>
<reference evidence="7" key="1">
    <citation type="submission" date="2024-06" db="EMBL/GenBank/DDBJ databases">
        <title>Kribbella sp. strain HUAS MG21 genome sequences.</title>
        <authorList>
            <person name="Mo P."/>
        </authorList>
    </citation>
    <scope>NUCLEOTIDE SEQUENCE</scope>
    <source>
        <strain evidence="7">HUAS MG21</strain>
    </source>
</reference>
<evidence type="ECO:0000256" key="6">
    <source>
        <dbReference type="SAM" id="Phobius"/>
    </source>
</evidence>
<keyword evidence="2 6" id="KW-0812">Transmembrane</keyword>
<protein>
    <submittedName>
        <fullName evidence="7">Neutral zinc metallopeptidase</fullName>
    </submittedName>
</protein>
<sequence length="437" mass="47328">MSGNQWGPPPGQQYPQQPPPPPWQQGPGYGGPPQPGGPAGPPQGPPYQGPPQAPPYQQGPPFQGPPQGPPFQGAPFQGPPPGPQPFHGQPQFGWGAPPGGPRPPKKKGRGGLIAALVLLGVLVIGFGILRFALKGDGDPSYAQPTTTSSYSPTAKPTAAPSTRATSNVPTAKPTTRPPRPTTSRSTTTSTPTTKPGPTDSDLVVRNQLYKAGAMAPVGCKESRARQSTVAGARANYKNLLGCLNKSWAPLVAKAGGRFRAPNVRIFSGQVSTPCGTKSDSGPPFFCGVNDTIYMNLTEDIGNYNRYSQSYQKVWARMWMLHQFAHEYGHHIQYNMGILQAYSRIRYERPTYAMELQDSRRLELQASCFSDIFIGSNRRTYPITGQSLTQWRWLIGNVTDYANDHGDANNHKYWALRGWDKRNPAACNTFVAPAAKVQ</sequence>
<keyword evidence="3 6" id="KW-1133">Transmembrane helix</keyword>
<evidence type="ECO:0000256" key="3">
    <source>
        <dbReference type="ARBA" id="ARBA00022989"/>
    </source>
</evidence>
<dbReference type="AlphaFoldDB" id="A0AAU7THD9"/>
<dbReference type="RefSeq" id="WP_350278904.1">
    <property type="nucleotide sequence ID" value="NZ_CP158165.1"/>
</dbReference>
<evidence type="ECO:0000256" key="1">
    <source>
        <dbReference type="ARBA" id="ARBA00004167"/>
    </source>
</evidence>
<name>A0AAU7THD9_9ACTN</name>
<feature type="compositionally biased region" description="Low complexity" evidence="5">
    <location>
        <begin position="85"/>
        <end position="95"/>
    </location>
</feature>
<feature type="region of interest" description="Disordered" evidence="5">
    <location>
        <begin position="136"/>
        <end position="201"/>
    </location>
</feature>
<dbReference type="GO" id="GO:0016020">
    <property type="term" value="C:membrane"/>
    <property type="evidence" value="ECO:0007669"/>
    <property type="project" value="UniProtKB-SubCell"/>
</dbReference>
<accession>A0AAU7THD9</accession>
<feature type="compositionally biased region" description="Low complexity" evidence="5">
    <location>
        <begin position="181"/>
        <end position="198"/>
    </location>
</feature>
<evidence type="ECO:0000256" key="4">
    <source>
        <dbReference type="ARBA" id="ARBA00023136"/>
    </source>
</evidence>
<proteinExistence type="predicted"/>
<dbReference type="EMBL" id="CP158165">
    <property type="protein sequence ID" value="XBV26099.1"/>
    <property type="molecule type" value="Genomic_DNA"/>
</dbReference>
<dbReference type="PANTHER" id="PTHR30168">
    <property type="entry name" value="PUTATIVE MEMBRANE PROTEIN YPFJ"/>
    <property type="match status" value="1"/>
</dbReference>
<dbReference type="PANTHER" id="PTHR30168:SF0">
    <property type="entry name" value="INNER MEMBRANE PROTEIN"/>
    <property type="match status" value="1"/>
</dbReference>
<dbReference type="InterPro" id="IPR007343">
    <property type="entry name" value="Uncharacterised_pept_Zn_put"/>
</dbReference>
<keyword evidence="4 6" id="KW-0472">Membrane</keyword>
<evidence type="ECO:0000256" key="5">
    <source>
        <dbReference type="SAM" id="MobiDB-lite"/>
    </source>
</evidence>
<feature type="compositionally biased region" description="Polar residues" evidence="5">
    <location>
        <begin position="142"/>
        <end position="168"/>
    </location>
</feature>
<feature type="transmembrane region" description="Helical" evidence="6">
    <location>
        <begin position="112"/>
        <end position="133"/>
    </location>
</feature>